<feature type="region of interest" description="Disordered" evidence="1">
    <location>
        <begin position="1"/>
        <end position="90"/>
    </location>
</feature>
<sequence length="90" mass="9176">MTMPAPGAKPVGMPSSIGKGKVASLPGANAGNTTSNRIMKDNSGQHFRAERQSMRVNRAGSVGSHTAFHPSPSGSHLGGMGGNQRGGVRH</sequence>
<feature type="compositionally biased region" description="Polar residues" evidence="1">
    <location>
        <begin position="30"/>
        <end position="45"/>
    </location>
</feature>
<reference evidence="2" key="1">
    <citation type="submission" date="2020-06" db="EMBL/GenBank/DDBJ databases">
        <title>Whole Genome Sequence of Bradyrhizobium sp. Strain 66S1MB.</title>
        <authorList>
            <person name="Bromfield E."/>
            <person name="Cloutier S."/>
        </authorList>
    </citation>
    <scope>NUCLEOTIDE SEQUENCE</scope>
    <source>
        <strain evidence="2">66S1MB</strain>
    </source>
</reference>
<dbReference type="EMBL" id="JABWSX010000001">
    <property type="protein sequence ID" value="NVL06316.1"/>
    <property type="molecule type" value="Genomic_DNA"/>
</dbReference>
<evidence type="ECO:0000256" key="1">
    <source>
        <dbReference type="SAM" id="MobiDB-lite"/>
    </source>
</evidence>
<proteinExistence type="predicted"/>
<organism evidence="2">
    <name type="scientific">Bradyrhizobium quebecense</name>
    <dbReference type="NCBI Taxonomy" id="2748629"/>
    <lineage>
        <taxon>Bacteria</taxon>
        <taxon>Pseudomonadati</taxon>
        <taxon>Pseudomonadota</taxon>
        <taxon>Alphaproteobacteria</taxon>
        <taxon>Hyphomicrobiales</taxon>
        <taxon>Nitrobacteraceae</taxon>
        <taxon>Bradyrhizobium</taxon>
    </lineage>
</organism>
<dbReference type="RefSeq" id="WP_176530182.1">
    <property type="nucleotide sequence ID" value="NZ_CP088022.1"/>
</dbReference>
<accession>A0A974ACF5</accession>
<feature type="compositionally biased region" description="Gly residues" evidence="1">
    <location>
        <begin position="76"/>
        <end position="90"/>
    </location>
</feature>
<dbReference type="AlphaFoldDB" id="A0A974ACF5"/>
<protein>
    <submittedName>
        <fullName evidence="2">Uncharacterized protein</fullName>
    </submittedName>
</protein>
<name>A0A974ACF5_9BRAD</name>
<evidence type="ECO:0000313" key="2">
    <source>
        <dbReference type="EMBL" id="NVL06316.1"/>
    </source>
</evidence>
<comment type="caution">
    <text evidence="2">The sequence shown here is derived from an EMBL/GenBank/DDBJ whole genome shotgun (WGS) entry which is preliminary data.</text>
</comment>
<gene>
    <name evidence="2" type="ORF">HU230_11380</name>
</gene>